<dbReference type="InterPro" id="IPR036005">
    <property type="entry name" value="Creatinase/aminopeptidase-like"/>
</dbReference>
<dbReference type="SUPFAM" id="SSF55920">
    <property type="entry name" value="Creatinase/aminopeptidase"/>
    <property type="match status" value="1"/>
</dbReference>
<dbReference type="Gene3D" id="3.40.350.10">
    <property type="entry name" value="Creatinase/prolidase N-terminal domain"/>
    <property type="match status" value="1"/>
</dbReference>
<evidence type="ECO:0000313" key="3">
    <source>
        <dbReference type="EMBL" id="RAQ94795.1"/>
    </source>
</evidence>
<accession>A0A328VKQ4</accession>
<feature type="domain" description="Peptidase M24" evidence="1">
    <location>
        <begin position="152"/>
        <end position="351"/>
    </location>
</feature>
<dbReference type="InterPro" id="IPR029149">
    <property type="entry name" value="Creatin/AminoP/Spt16_N"/>
</dbReference>
<dbReference type="CDD" id="cd01066">
    <property type="entry name" value="APP_MetAP"/>
    <property type="match status" value="1"/>
</dbReference>
<dbReference type="EMBL" id="MCIF01000002">
    <property type="protein sequence ID" value="RAQ94795.1"/>
    <property type="molecule type" value="Genomic_DNA"/>
</dbReference>
<dbReference type="PANTHER" id="PTHR46112:SF2">
    <property type="entry name" value="XAA-PRO AMINOPEPTIDASE P-RELATED"/>
    <property type="match status" value="1"/>
</dbReference>
<evidence type="ECO:0008006" key="5">
    <source>
        <dbReference type="Google" id="ProtNLM"/>
    </source>
</evidence>
<evidence type="ECO:0000313" key="4">
    <source>
        <dbReference type="Proteomes" id="UP000248706"/>
    </source>
</evidence>
<dbReference type="Pfam" id="PF01321">
    <property type="entry name" value="Creatinase_N"/>
    <property type="match status" value="1"/>
</dbReference>
<comment type="caution">
    <text evidence="3">The sequence shown here is derived from an EMBL/GenBank/DDBJ whole genome shotgun (WGS) entry which is preliminary data.</text>
</comment>
<gene>
    <name evidence="3" type="ORF">A4R35_04550</name>
</gene>
<reference evidence="3 4" key="1">
    <citation type="submission" date="2016-08" db="EMBL/GenBank/DDBJ databases">
        <title>Analysis of Carbohydrate Active Enzymes in Thermogemmatispora T81 Reveals Carbohydrate Degradation Ability.</title>
        <authorList>
            <person name="Tomazini A."/>
            <person name="Lal S."/>
            <person name="Stott M."/>
            <person name="Henrissat B."/>
            <person name="Polikarpov I."/>
            <person name="Sparling R."/>
            <person name="Levin D.B."/>
        </authorList>
    </citation>
    <scope>NUCLEOTIDE SEQUENCE [LARGE SCALE GENOMIC DNA]</scope>
    <source>
        <strain evidence="3 4">T81</strain>
    </source>
</reference>
<protein>
    <recommendedName>
        <fullName evidence="5">Peptidase M24</fullName>
    </recommendedName>
</protein>
<name>A0A328VKQ4_9CHLR</name>
<dbReference type="SUPFAM" id="SSF53092">
    <property type="entry name" value="Creatinase/prolidase N-terminal domain"/>
    <property type="match status" value="1"/>
</dbReference>
<evidence type="ECO:0000259" key="1">
    <source>
        <dbReference type="Pfam" id="PF00557"/>
    </source>
</evidence>
<dbReference type="OrthoDB" id="9806388at2"/>
<dbReference type="Gene3D" id="3.90.230.10">
    <property type="entry name" value="Creatinase/methionine aminopeptidase superfamily"/>
    <property type="match status" value="1"/>
</dbReference>
<organism evidence="3 4">
    <name type="scientific">Thermogemmatispora tikiterensis</name>
    <dbReference type="NCBI Taxonomy" id="1825093"/>
    <lineage>
        <taxon>Bacteria</taxon>
        <taxon>Bacillati</taxon>
        <taxon>Chloroflexota</taxon>
        <taxon>Ktedonobacteria</taxon>
        <taxon>Thermogemmatisporales</taxon>
        <taxon>Thermogemmatisporaceae</taxon>
        <taxon>Thermogemmatispora</taxon>
    </lineage>
</organism>
<dbReference type="AlphaFoldDB" id="A0A328VKQ4"/>
<feature type="domain" description="Creatinase N-terminal" evidence="2">
    <location>
        <begin position="7"/>
        <end position="144"/>
    </location>
</feature>
<dbReference type="InterPro" id="IPR000994">
    <property type="entry name" value="Pept_M24"/>
</dbReference>
<dbReference type="Pfam" id="PF00557">
    <property type="entry name" value="Peptidase_M24"/>
    <property type="match status" value="1"/>
</dbReference>
<dbReference type="Proteomes" id="UP000248706">
    <property type="component" value="Unassembled WGS sequence"/>
</dbReference>
<evidence type="ECO:0000259" key="2">
    <source>
        <dbReference type="Pfam" id="PF01321"/>
    </source>
</evidence>
<proteinExistence type="predicted"/>
<dbReference type="InterPro" id="IPR050659">
    <property type="entry name" value="Peptidase_M24B"/>
</dbReference>
<sequence>MSSEIIARQRVAMQERGLDALVIASPENIAYTADVVVPSQTIVRHRLVYCLVPLQGEAEIIVVDIEESFVRGTASIPSVIAYNEFTEDPTRLLAERLRAAGLAQGRIGLEYTAISQKSYETLREALPRATFVACDMLLSELRMIKTPGELAKLRAVGKAAERAARQAFEQVRAGMTEMELGQLITDAYLANGGDRLTMLVVGAGERSGLANAAPTRRPLRYGDLVRIDVIGTGQLYYSDVARTAVVGKASEEQLRTWSHMVEARKAALDGIRPGQSTRALYQRYAAQMERWGLPPIKFLGHGLGLTLHEEPYLGPYTDITLQPGMVLCIEPLCWYPDRWGVQYEDELIVTEDGYELITDQYDASELFVIPA</sequence>
<dbReference type="RefSeq" id="WP_112426982.1">
    <property type="nucleotide sequence ID" value="NZ_MCIF01000002.1"/>
</dbReference>
<keyword evidence="4" id="KW-1185">Reference proteome</keyword>
<dbReference type="PANTHER" id="PTHR46112">
    <property type="entry name" value="AMINOPEPTIDASE"/>
    <property type="match status" value="1"/>
</dbReference>
<dbReference type="InterPro" id="IPR000587">
    <property type="entry name" value="Creatinase_N"/>
</dbReference>